<dbReference type="GO" id="GO:0051959">
    <property type="term" value="F:dynein light intermediate chain binding"/>
    <property type="evidence" value="ECO:0007669"/>
    <property type="project" value="InterPro"/>
</dbReference>
<dbReference type="PANTHER" id="PTHR46961">
    <property type="entry name" value="DYNEIN HEAVY CHAIN 1, AXONEMAL-LIKE PROTEIN"/>
    <property type="match status" value="1"/>
</dbReference>
<dbReference type="AlphaFoldDB" id="A0A8C4R4V1"/>
<comment type="subcellular location">
    <subcellularLocation>
        <location evidence="1">Cytoplasm</location>
        <location evidence="1">Cytoskeleton</location>
        <location evidence="1">Cilium axoneme</location>
    </subcellularLocation>
</comment>
<evidence type="ECO:0000256" key="4">
    <source>
        <dbReference type="ARBA" id="ARBA00022701"/>
    </source>
</evidence>
<keyword evidence="4" id="KW-0493">Microtubule</keyword>
<feature type="domain" description="Dynein heavy chain AAA module D4" evidence="13">
    <location>
        <begin position="301"/>
        <end position="558"/>
    </location>
</feature>
<evidence type="ECO:0000313" key="15">
    <source>
        <dbReference type="Ensembl" id="ENSEBUP00000025334.1"/>
    </source>
</evidence>
<dbReference type="OMA" id="VVDIMSW"/>
<keyword evidence="6" id="KW-0067">ATP-binding</keyword>
<dbReference type="Pfam" id="PF12780">
    <property type="entry name" value="AAA_8"/>
    <property type="match status" value="1"/>
</dbReference>
<keyword evidence="11" id="KW-0206">Cytoskeleton</keyword>
<dbReference type="GO" id="GO:0005874">
    <property type="term" value="C:microtubule"/>
    <property type="evidence" value="ECO:0007669"/>
    <property type="project" value="UniProtKB-KW"/>
</dbReference>
<dbReference type="InterPro" id="IPR041589">
    <property type="entry name" value="DNAH3_AAA_lid_1"/>
</dbReference>
<evidence type="ECO:0000256" key="2">
    <source>
        <dbReference type="ARBA" id="ARBA00008887"/>
    </source>
</evidence>
<sequence>MDRDEFLIRNISFNYFSSSASLQVTLQKPLEKKVGRAYGPPGTKHLVYFIDDFNMPKVDDYGTVQPHTLLRQHLDYRHWYDRDTLVVRDIHNVQYVACMNHVAGSFTINPRLQRHFCVFSVLFPDTKALTSIYSSILEQHLQCGAFAPVTQETAPKIVLLALDLHQKVSSMFLPTNIKFHYIFNLRDISRIFQGLLFSKAENFLHKTDILRLFLHESNRVYKDRMVEERDLEMFDRIQATSVKKHFHDITETELQEWKDDIFCHFSMGIDEARYLLAPSRKALHQILREVLEGYNAVHATMDLVLFEDAIAHVCRISRILKSPGGHALLVGVGGSGKQSLTRLAAFLSSMEVFQPTLHQGYSTSDLKADVANLLMKTGLKGQRTVFLLTDDQLPDLHFLVLINDLLISGEIPDVLSDDAIEEIIKGVRNQVKAAGLQDSRENCWAFFTNHVRQNLKVVLCLSPAGGKLRAQSQRYPAITSYTTIDWFHDWPPEALEYVSLRFLQETDGIGEEARSSASKFMALVHTSVNKASQKYLASDRRHYYTTPKSFLEQIKLYQFLLTKRTSELTNKIKRLENGLQKLQSTTVQVRQ</sequence>
<accession>A0A8C4R4V1</accession>
<dbReference type="GO" id="GO:0045505">
    <property type="term" value="F:dynein intermediate chain binding"/>
    <property type="evidence" value="ECO:0007669"/>
    <property type="project" value="InterPro"/>
</dbReference>
<evidence type="ECO:0000256" key="9">
    <source>
        <dbReference type="ARBA" id="ARBA00023069"/>
    </source>
</evidence>
<dbReference type="FunFam" id="1.20.920.30:FF:000003">
    <property type="entry name" value="Dynein axonemal heavy chain 17"/>
    <property type="match status" value="1"/>
</dbReference>
<dbReference type="Proteomes" id="UP000694388">
    <property type="component" value="Unplaced"/>
</dbReference>
<keyword evidence="7" id="KW-0243">Dynein</keyword>
<protein>
    <recommendedName>
        <fullName evidence="17">Dynein heavy chain</fullName>
    </recommendedName>
</protein>
<keyword evidence="12" id="KW-0966">Cell projection</keyword>
<evidence type="ECO:0000259" key="13">
    <source>
        <dbReference type="Pfam" id="PF12780"/>
    </source>
</evidence>
<name>A0A8C4R4V1_EPTBU</name>
<dbReference type="GO" id="GO:0030286">
    <property type="term" value="C:dynein complex"/>
    <property type="evidence" value="ECO:0007669"/>
    <property type="project" value="UniProtKB-KW"/>
</dbReference>
<reference evidence="15" key="1">
    <citation type="submission" date="2025-08" db="UniProtKB">
        <authorList>
            <consortium name="Ensembl"/>
        </authorList>
    </citation>
    <scope>IDENTIFICATION</scope>
</reference>
<dbReference type="Gene3D" id="3.40.50.300">
    <property type="entry name" value="P-loop containing nucleotide triphosphate hydrolases"/>
    <property type="match status" value="1"/>
</dbReference>
<feature type="domain" description="Dynein heavy chain 3 AAA+ lid" evidence="14">
    <location>
        <begin position="158"/>
        <end position="252"/>
    </location>
</feature>
<dbReference type="Pfam" id="PF12775">
    <property type="entry name" value="AAA_7"/>
    <property type="match status" value="1"/>
</dbReference>
<evidence type="ECO:0000256" key="5">
    <source>
        <dbReference type="ARBA" id="ARBA00022741"/>
    </source>
</evidence>
<organism evidence="15 16">
    <name type="scientific">Eptatretus burgeri</name>
    <name type="common">Inshore hagfish</name>
    <dbReference type="NCBI Taxonomy" id="7764"/>
    <lineage>
        <taxon>Eukaryota</taxon>
        <taxon>Metazoa</taxon>
        <taxon>Chordata</taxon>
        <taxon>Craniata</taxon>
        <taxon>Vertebrata</taxon>
        <taxon>Cyclostomata</taxon>
        <taxon>Myxini</taxon>
        <taxon>Myxiniformes</taxon>
        <taxon>Myxinidae</taxon>
        <taxon>Eptatretinae</taxon>
        <taxon>Eptatretus</taxon>
    </lineage>
</organism>
<keyword evidence="10" id="KW-0505">Motor protein</keyword>
<evidence type="ECO:0000256" key="10">
    <source>
        <dbReference type="ARBA" id="ARBA00023175"/>
    </source>
</evidence>
<dbReference type="GO" id="GO:0007018">
    <property type="term" value="P:microtubule-based movement"/>
    <property type="evidence" value="ECO:0007669"/>
    <property type="project" value="InterPro"/>
</dbReference>
<evidence type="ECO:0000256" key="11">
    <source>
        <dbReference type="ARBA" id="ARBA00023212"/>
    </source>
</evidence>
<evidence type="ECO:0000259" key="14">
    <source>
        <dbReference type="Pfam" id="PF17857"/>
    </source>
</evidence>
<evidence type="ECO:0000256" key="6">
    <source>
        <dbReference type="ARBA" id="ARBA00022840"/>
    </source>
</evidence>
<keyword evidence="8" id="KW-0175">Coiled coil</keyword>
<dbReference type="Pfam" id="PF17857">
    <property type="entry name" value="AAA_lid_1"/>
    <property type="match status" value="1"/>
</dbReference>
<dbReference type="SUPFAM" id="SSF52540">
    <property type="entry name" value="P-loop containing nucleoside triphosphate hydrolases"/>
    <property type="match status" value="2"/>
</dbReference>
<evidence type="ECO:0000256" key="3">
    <source>
        <dbReference type="ARBA" id="ARBA00022490"/>
    </source>
</evidence>
<dbReference type="Gene3D" id="1.20.920.30">
    <property type="match status" value="1"/>
</dbReference>
<dbReference type="InterPro" id="IPR026983">
    <property type="entry name" value="DHC"/>
</dbReference>
<dbReference type="Gene3D" id="1.20.920.20">
    <property type="match status" value="1"/>
</dbReference>
<keyword evidence="5" id="KW-0547">Nucleotide-binding</keyword>
<proteinExistence type="inferred from homology"/>
<dbReference type="FunFam" id="3.40.50.300:FF:001810">
    <property type="entry name" value="Cytoplasmic dynein 2 heavy chain 1"/>
    <property type="match status" value="1"/>
</dbReference>
<keyword evidence="9" id="KW-0969">Cilium</keyword>
<keyword evidence="3" id="KW-0963">Cytoplasm</keyword>
<evidence type="ECO:0000256" key="12">
    <source>
        <dbReference type="ARBA" id="ARBA00023273"/>
    </source>
</evidence>
<dbReference type="InterPro" id="IPR024317">
    <property type="entry name" value="Dynein_heavy_chain_D4_dom"/>
</dbReference>
<evidence type="ECO:0000313" key="16">
    <source>
        <dbReference type="Proteomes" id="UP000694388"/>
    </source>
</evidence>
<dbReference type="GeneTree" id="ENSGT00940000159717"/>
<reference evidence="15" key="2">
    <citation type="submission" date="2025-09" db="UniProtKB">
        <authorList>
            <consortium name="Ensembl"/>
        </authorList>
    </citation>
    <scope>IDENTIFICATION</scope>
</reference>
<comment type="similarity">
    <text evidence="2">Belongs to the dynein heavy chain family.</text>
</comment>
<evidence type="ECO:0000256" key="7">
    <source>
        <dbReference type="ARBA" id="ARBA00023017"/>
    </source>
</evidence>
<keyword evidence="16" id="KW-1185">Reference proteome</keyword>
<evidence type="ECO:0000256" key="1">
    <source>
        <dbReference type="ARBA" id="ARBA00004430"/>
    </source>
</evidence>
<dbReference type="InterPro" id="IPR027417">
    <property type="entry name" value="P-loop_NTPase"/>
</dbReference>
<dbReference type="Ensembl" id="ENSEBUT00000025911.1">
    <property type="protein sequence ID" value="ENSEBUP00000025334.1"/>
    <property type="gene ID" value="ENSEBUG00000015623.1"/>
</dbReference>
<evidence type="ECO:0008006" key="17">
    <source>
        <dbReference type="Google" id="ProtNLM"/>
    </source>
</evidence>
<dbReference type="GO" id="GO:0005930">
    <property type="term" value="C:axoneme"/>
    <property type="evidence" value="ECO:0007669"/>
    <property type="project" value="UniProtKB-SubCell"/>
</dbReference>
<evidence type="ECO:0000256" key="8">
    <source>
        <dbReference type="ARBA" id="ARBA00023054"/>
    </source>
</evidence>
<dbReference type="PANTHER" id="PTHR46961:SF16">
    <property type="entry name" value="DYNEIN AXONEMAL HEAVY CHAIN 17-RELATED"/>
    <property type="match status" value="1"/>
</dbReference>
<dbReference type="GO" id="GO:0005524">
    <property type="term" value="F:ATP binding"/>
    <property type="evidence" value="ECO:0007669"/>
    <property type="project" value="UniProtKB-KW"/>
</dbReference>